<evidence type="ECO:0000313" key="2">
    <source>
        <dbReference type="EMBL" id="KAG5282929.1"/>
    </source>
</evidence>
<gene>
    <name evidence="2" type="ORF">AALO_G00036270</name>
</gene>
<dbReference type="SMART" id="SM00449">
    <property type="entry name" value="SPRY"/>
    <property type="match status" value="1"/>
</dbReference>
<dbReference type="PRINTS" id="PR01407">
    <property type="entry name" value="BUTYPHLNCDUF"/>
</dbReference>
<dbReference type="Gene3D" id="2.60.120.920">
    <property type="match status" value="1"/>
</dbReference>
<dbReference type="InterPro" id="IPR043136">
    <property type="entry name" value="B30.2/SPRY_sf"/>
</dbReference>
<organism evidence="2 3">
    <name type="scientific">Alosa alosa</name>
    <name type="common">allis shad</name>
    <dbReference type="NCBI Taxonomy" id="278164"/>
    <lineage>
        <taxon>Eukaryota</taxon>
        <taxon>Metazoa</taxon>
        <taxon>Chordata</taxon>
        <taxon>Craniata</taxon>
        <taxon>Vertebrata</taxon>
        <taxon>Euteleostomi</taxon>
        <taxon>Actinopterygii</taxon>
        <taxon>Neopterygii</taxon>
        <taxon>Teleostei</taxon>
        <taxon>Clupei</taxon>
        <taxon>Clupeiformes</taxon>
        <taxon>Clupeoidei</taxon>
        <taxon>Clupeidae</taxon>
        <taxon>Alosa</taxon>
    </lineage>
</organism>
<sequence length="443" mass="50464">MISSVTDSVSIGTSKSFPSFGRHGIKPCQHDTCSQPFGKPNLCCQKADHKRCAQGEKLYKGLKTFLQRTLHISTRSKSHKVETLEESKAIIRELAAQLGRVSQCGENLQSSSVDDSYSLAECRLFILQWAKELDSLPQVSGPVELCESWEQYEEVEKTHPEQADRRLKTAQKLLSIWASELEERPQGSVCAAEDVRSVLEDLGRRWKRGQLPNMLPALDFIMWSVLQDKPLKGGIPYLWLKSKQRFRSQGAVDHIPDIVWNMFTESYVNIVLDQNTAHPDFVFSPDRRQVRVRQFGERQGASRSRDRFDGWWCVLGTEGFSSGRAYWEVGVVGKEDWRLGVVRGSAPKNGFIDLNTRSGYWTLRLQRDSLRALSVPAKDLPLSQPLSTVGVYLDMEEGQLSFYDAERRRHIYTFNHSFKEEVFPIVGTIEIDTDLIILPQPNP</sequence>
<dbReference type="InterPro" id="IPR001870">
    <property type="entry name" value="B30.2/SPRY"/>
</dbReference>
<dbReference type="FunFam" id="2.60.120.920:FF:000004">
    <property type="entry name" value="Butyrophilin subfamily 1 member A1"/>
    <property type="match status" value="1"/>
</dbReference>
<dbReference type="EMBL" id="JADWDJ010000003">
    <property type="protein sequence ID" value="KAG5282929.1"/>
    <property type="molecule type" value="Genomic_DNA"/>
</dbReference>
<comment type="caution">
    <text evidence="2">The sequence shown here is derived from an EMBL/GenBank/DDBJ whole genome shotgun (WGS) entry which is preliminary data.</text>
</comment>
<proteinExistence type="predicted"/>
<evidence type="ECO:0000313" key="3">
    <source>
        <dbReference type="Proteomes" id="UP000823561"/>
    </source>
</evidence>
<dbReference type="InterPro" id="IPR003877">
    <property type="entry name" value="SPRY_dom"/>
</dbReference>
<dbReference type="InterPro" id="IPR013320">
    <property type="entry name" value="ConA-like_dom_sf"/>
</dbReference>
<dbReference type="Pfam" id="PF00622">
    <property type="entry name" value="SPRY"/>
    <property type="match status" value="1"/>
</dbReference>
<dbReference type="Proteomes" id="UP000823561">
    <property type="component" value="Chromosome 3"/>
</dbReference>
<feature type="domain" description="B30.2/SPRY" evidence="1">
    <location>
        <begin position="250"/>
        <end position="443"/>
    </location>
</feature>
<protein>
    <recommendedName>
        <fullName evidence="1">B30.2/SPRY domain-containing protein</fullName>
    </recommendedName>
</protein>
<reference evidence="2" key="1">
    <citation type="submission" date="2020-10" db="EMBL/GenBank/DDBJ databases">
        <title>Chromosome-scale genome assembly of the Allis shad, Alosa alosa.</title>
        <authorList>
            <person name="Margot Z."/>
            <person name="Christophe K."/>
            <person name="Cabau C."/>
            <person name="Louis A."/>
            <person name="Berthelot C."/>
            <person name="Parey E."/>
            <person name="Roest Crollius H."/>
            <person name="Montfort J."/>
            <person name="Robinson-Rechavi M."/>
            <person name="Bucao C."/>
            <person name="Bouchez O."/>
            <person name="Gislard M."/>
            <person name="Lluch J."/>
            <person name="Milhes M."/>
            <person name="Lampietro C."/>
            <person name="Lopez Roques C."/>
            <person name="Donnadieu C."/>
            <person name="Braasch I."/>
            <person name="Desvignes T."/>
            <person name="Postlethwait J."/>
            <person name="Bobe J."/>
            <person name="Guiguen Y."/>
        </authorList>
    </citation>
    <scope>NUCLEOTIDE SEQUENCE</scope>
    <source>
        <strain evidence="2">M-15738</strain>
        <tissue evidence="2">Blood</tissue>
    </source>
</reference>
<dbReference type="SMART" id="SM00589">
    <property type="entry name" value="PRY"/>
    <property type="match status" value="1"/>
</dbReference>
<evidence type="ECO:0000259" key="1">
    <source>
        <dbReference type="PROSITE" id="PS50188"/>
    </source>
</evidence>
<dbReference type="AlphaFoldDB" id="A0AAV6H760"/>
<dbReference type="PANTHER" id="PTHR24103">
    <property type="entry name" value="E3 UBIQUITIN-PROTEIN LIGASE TRIM"/>
    <property type="match status" value="1"/>
</dbReference>
<dbReference type="Pfam" id="PF13765">
    <property type="entry name" value="PRY"/>
    <property type="match status" value="1"/>
</dbReference>
<keyword evidence="3" id="KW-1185">Reference proteome</keyword>
<name>A0AAV6H760_9TELE</name>
<dbReference type="InterPro" id="IPR050143">
    <property type="entry name" value="TRIM/RBCC"/>
</dbReference>
<dbReference type="InterPro" id="IPR006574">
    <property type="entry name" value="PRY"/>
</dbReference>
<dbReference type="PROSITE" id="PS50188">
    <property type="entry name" value="B302_SPRY"/>
    <property type="match status" value="1"/>
</dbReference>
<accession>A0AAV6H760</accession>
<dbReference type="SUPFAM" id="SSF49899">
    <property type="entry name" value="Concanavalin A-like lectins/glucanases"/>
    <property type="match status" value="1"/>
</dbReference>
<dbReference type="CDD" id="cd13733">
    <property type="entry name" value="SPRY_PRY_C-I_1"/>
    <property type="match status" value="1"/>
</dbReference>
<dbReference type="InterPro" id="IPR003879">
    <property type="entry name" value="Butyrophylin_SPRY"/>
</dbReference>